<accession>A0A0A8YJR2</accession>
<evidence type="ECO:0000313" key="1">
    <source>
        <dbReference type="EMBL" id="JAD25798.1"/>
    </source>
</evidence>
<reference evidence="1" key="1">
    <citation type="submission" date="2014-09" db="EMBL/GenBank/DDBJ databases">
        <authorList>
            <person name="Magalhaes I.L.F."/>
            <person name="Oliveira U."/>
            <person name="Santos F.R."/>
            <person name="Vidigal T.H.D.A."/>
            <person name="Brescovit A.D."/>
            <person name="Santos A.J."/>
        </authorList>
    </citation>
    <scope>NUCLEOTIDE SEQUENCE</scope>
    <source>
        <tissue evidence="1">Shoot tissue taken approximately 20 cm above the soil surface</tissue>
    </source>
</reference>
<reference evidence="1" key="2">
    <citation type="journal article" date="2015" name="Data Brief">
        <title>Shoot transcriptome of the giant reed, Arundo donax.</title>
        <authorList>
            <person name="Barrero R.A."/>
            <person name="Guerrero F.D."/>
            <person name="Moolhuijzen P."/>
            <person name="Goolsby J.A."/>
            <person name="Tidwell J."/>
            <person name="Bellgard S.E."/>
            <person name="Bellgard M.I."/>
        </authorList>
    </citation>
    <scope>NUCLEOTIDE SEQUENCE</scope>
    <source>
        <tissue evidence="1">Shoot tissue taken approximately 20 cm above the soil surface</tissue>
    </source>
</reference>
<dbReference type="EMBL" id="GBRH01272097">
    <property type="protein sequence ID" value="JAD25798.1"/>
    <property type="molecule type" value="Transcribed_RNA"/>
</dbReference>
<name>A0A0A8YJR2_ARUDO</name>
<sequence length="51" mass="5675">MAVSRAAQGKDVVIFSGCTNIVMQSIRKTQIMYPFKRRDNQSNAILKAVST</sequence>
<dbReference type="AlphaFoldDB" id="A0A0A8YJR2"/>
<proteinExistence type="predicted"/>
<protein>
    <submittedName>
        <fullName evidence="1">Uncharacterized protein</fullName>
    </submittedName>
</protein>
<organism evidence="1">
    <name type="scientific">Arundo donax</name>
    <name type="common">Giant reed</name>
    <name type="synonym">Donax arundinaceus</name>
    <dbReference type="NCBI Taxonomy" id="35708"/>
    <lineage>
        <taxon>Eukaryota</taxon>
        <taxon>Viridiplantae</taxon>
        <taxon>Streptophyta</taxon>
        <taxon>Embryophyta</taxon>
        <taxon>Tracheophyta</taxon>
        <taxon>Spermatophyta</taxon>
        <taxon>Magnoliopsida</taxon>
        <taxon>Liliopsida</taxon>
        <taxon>Poales</taxon>
        <taxon>Poaceae</taxon>
        <taxon>PACMAD clade</taxon>
        <taxon>Arundinoideae</taxon>
        <taxon>Arundineae</taxon>
        <taxon>Arundo</taxon>
    </lineage>
</organism>